<proteinExistence type="inferred from homology"/>
<accession>A0AAV9BML9</accession>
<evidence type="ECO:0000313" key="22">
    <source>
        <dbReference type="Proteomes" id="UP001179952"/>
    </source>
</evidence>
<feature type="active site" description="Proton acceptor" evidence="14">
    <location>
        <position position="79"/>
    </location>
</feature>
<dbReference type="InterPro" id="IPR019794">
    <property type="entry name" value="Peroxidases_AS"/>
</dbReference>
<evidence type="ECO:0000256" key="6">
    <source>
        <dbReference type="ARBA" id="ARBA00022617"/>
    </source>
</evidence>
<feature type="binding site" evidence="15">
    <location>
        <position position="89"/>
    </location>
    <ligand>
        <name>Ca(2+)</name>
        <dbReference type="ChEBI" id="CHEBI:29108"/>
        <label>1</label>
    </ligand>
</feature>
<evidence type="ECO:0000256" key="8">
    <source>
        <dbReference type="ARBA" id="ARBA00022729"/>
    </source>
</evidence>
<feature type="binding site" evidence="15">
    <location>
        <position position="80"/>
    </location>
    <ligand>
        <name>Ca(2+)</name>
        <dbReference type="ChEBI" id="CHEBI:29108"/>
        <label>1</label>
    </ligand>
</feature>
<keyword evidence="9 15" id="KW-0106">Calcium</keyword>
<dbReference type="GO" id="GO:0042744">
    <property type="term" value="P:hydrogen peroxide catabolic process"/>
    <property type="evidence" value="ECO:0007669"/>
    <property type="project" value="UniProtKB-KW"/>
</dbReference>
<keyword evidence="5 21" id="KW-0575">Peroxidase</keyword>
<feature type="binding site" evidence="15">
    <location>
        <position position="87"/>
    </location>
    <ligand>
        <name>Ca(2+)</name>
        <dbReference type="ChEBI" id="CHEBI:29108"/>
        <label>1</label>
    </ligand>
</feature>
<reference evidence="21" key="2">
    <citation type="submission" date="2023-06" db="EMBL/GenBank/DDBJ databases">
        <authorList>
            <person name="Ma L."/>
            <person name="Liu K.-W."/>
            <person name="Li Z."/>
            <person name="Hsiao Y.-Y."/>
            <person name="Qi Y."/>
            <person name="Fu T."/>
            <person name="Tang G."/>
            <person name="Zhang D."/>
            <person name="Sun W.-H."/>
            <person name="Liu D.-K."/>
            <person name="Li Y."/>
            <person name="Chen G.-Z."/>
            <person name="Liu X.-D."/>
            <person name="Liao X.-Y."/>
            <person name="Jiang Y.-T."/>
            <person name="Yu X."/>
            <person name="Hao Y."/>
            <person name="Huang J."/>
            <person name="Zhao X.-W."/>
            <person name="Ke S."/>
            <person name="Chen Y.-Y."/>
            <person name="Wu W.-L."/>
            <person name="Hsu J.-L."/>
            <person name="Lin Y.-F."/>
            <person name="Huang M.-D."/>
            <person name="Li C.-Y."/>
            <person name="Huang L."/>
            <person name="Wang Z.-W."/>
            <person name="Zhao X."/>
            <person name="Zhong W.-Y."/>
            <person name="Peng D.-H."/>
            <person name="Ahmad S."/>
            <person name="Lan S."/>
            <person name="Zhang J.-S."/>
            <person name="Tsai W.-C."/>
            <person name="Van De Peer Y."/>
            <person name="Liu Z.-J."/>
        </authorList>
    </citation>
    <scope>NUCLEOTIDE SEQUENCE</scope>
    <source>
        <strain evidence="21">SCP</strain>
        <tissue evidence="21">Leaves</tissue>
    </source>
</reference>
<evidence type="ECO:0000256" key="19">
    <source>
        <dbReference type="SAM" id="MobiDB-lite"/>
    </source>
</evidence>
<dbReference type="PANTHER" id="PTHR31388:SF264">
    <property type="entry name" value="PEROXIDASE 59"/>
    <property type="match status" value="1"/>
</dbReference>
<feature type="region of interest" description="Disordered" evidence="19">
    <location>
        <begin position="1"/>
        <end position="37"/>
    </location>
</feature>
<dbReference type="GO" id="GO:0140825">
    <property type="term" value="F:lactoperoxidase activity"/>
    <property type="evidence" value="ECO:0007669"/>
    <property type="project" value="UniProtKB-EC"/>
</dbReference>
<evidence type="ECO:0000256" key="12">
    <source>
        <dbReference type="ARBA" id="ARBA00023180"/>
    </source>
</evidence>
<evidence type="ECO:0000256" key="2">
    <source>
        <dbReference type="ARBA" id="ARBA00001970"/>
    </source>
</evidence>
<dbReference type="InterPro" id="IPR000823">
    <property type="entry name" value="Peroxidase_pln"/>
</dbReference>
<evidence type="ECO:0000256" key="18">
    <source>
        <dbReference type="RuleBase" id="RU004241"/>
    </source>
</evidence>
<dbReference type="AlphaFoldDB" id="A0AAV9BML9"/>
<keyword evidence="7 15" id="KW-0479">Metal-binding</keyword>
<keyword evidence="6" id="KW-0349">Heme</keyword>
<comment type="cofactor">
    <cofactor evidence="2">
        <name>heme b</name>
        <dbReference type="ChEBI" id="CHEBI:60344"/>
    </cofactor>
</comment>
<dbReference type="Pfam" id="PF00141">
    <property type="entry name" value="peroxidase"/>
    <property type="match status" value="1"/>
</dbReference>
<keyword evidence="11" id="KW-0408">Iron</keyword>
<dbReference type="Gene3D" id="1.10.520.10">
    <property type="match status" value="1"/>
</dbReference>
<dbReference type="PROSITE" id="PS50873">
    <property type="entry name" value="PEROXIDASE_4"/>
    <property type="match status" value="1"/>
</dbReference>
<name>A0AAV9BML9_ACOGR</name>
<evidence type="ECO:0000256" key="16">
    <source>
        <dbReference type="PIRSR" id="PIRSR600823-4"/>
    </source>
</evidence>
<evidence type="ECO:0000256" key="10">
    <source>
        <dbReference type="ARBA" id="ARBA00023002"/>
    </source>
</evidence>
<comment type="similarity">
    <text evidence="18">Belongs to the peroxidase family.</text>
</comment>
<sequence length="145" mass="16006">MPDAHEVGGGSEEEEDEDDVRQPHREGGSVGRSSGGEFRRWRWRGGWVVRGESIVKTTVDEALSRNPGQGSSLIRLHFHDCFVRGCDGSVLIDSTARNKAEKESPTNKPSLRGFEVIDLAKARIEKACRELFLVPISLHLLPATA</sequence>
<evidence type="ECO:0000256" key="4">
    <source>
        <dbReference type="ARBA" id="ARBA00022525"/>
    </source>
</evidence>
<dbReference type="SUPFAM" id="SSF48113">
    <property type="entry name" value="Heme-dependent peroxidases"/>
    <property type="match status" value="1"/>
</dbReference>
<evidence type="ECO:0000256" key="7">
    <source>
        <dbReference type="ARBA" id="ARBA00022723"/>
    </source>
</evidence>
<dbReference type="PANTHER" id="PTHR31388">
    <property type="entry name" value="PEROXIDASE 72-RELATED"/>
    <property type="match status" value="1"/>
</dbReference>
<keyword evidence="13" id="KW-0376">Hydrogen peroxide</keyword>
<feature type="disulfide bond" evidence="17">
    <location>
        <begin position="81"/>
        <end position="86"/>
    </location>
</feature>
<feature type="binding site" evidence="15">
    <location>
        <position position="83"/>
    </location>
    <ligand>
        <name>Ca(2+)</name>
        <dbReference type="ChEBI" id="CHEBI:29108"/>
        <label>1</label>
    </ligand>
</feature>
<evidence type="ECO:0000259" key="20">
    <source>
        <dbReference type="PROSITE" id="PS50873"/>
    </source>
</evidence>
<dbReference type="PRINTS" id="PR00461">
    <property type="entry name" value="PLPEROXIDASE"/>
</dbReference>
<evidence type="ECO:0000256" key="1">
    <source>
        <dbReference type="ARBA" id="ARBA00000189"/>
    </source>
</evidence>
<feature type="binding site" evidence="15">
    <location>
        <position position="85"/>
    </location>
    <ligand>
        <name>Ca(2+)</name>
        <dbReference type="ChEBI" id="CHEBI:29108"/>
        <label>1</label>
    </ligand>
</feature>
<keyword evidence="8" id="KW-0732">Signal</keyword>
<evidence type="ECO:0000313" key="21">
    <source>
        <dbReference type="EMBL" id="KAK1277354.1"/>
    </source>
</evidence>
<evidence type="ECO:0000256" key="3">
    <source>
        <dbReference type="ARBA" id="ARBA00002322"/>
    </source>
</evidence>
<feature type="site" description="Transition state stabilizer" evidence="16">
    <location>
        <position position="75"/>
    </location>
</feature>
<evidence type="ECO:0000256" key="13">
    <source>
        <dbReference type="ARBA" id="ARBA00023324"/>
    </source>
</evidence>
<keyword evidence="10" id="KW-0560">Oxidoreductase</keyword>
<evidence type="ECO:0000256" key="15">
    <source>
        <dbReference type="PIRSR" id="PIRSR600823-3"/>
    </source>
</evidence>
<keyword evidence="22" id="KW-1185">Reference proteome</keyword>
<dbReference type="GO" id="GO:0020037">
    <property type="term" value="F:heme binding"/>
    <property type="evidence" value="ECO:0007669"/>
    <property type="project" value="InterPro"/>
</dbReference>
<comment type="function">
    <text evidence="3">Removal of H(2)O(2), oxidation of toxic reductants, biosynthesis and degradation of lignin, suberization, auxin catabolism, response to environmental stresses such as wounding, pathogen attack and oxidative stress. These functions might be dependent on each isozyme/isoform in each plant tissue.</text>
</comment>
<evidence type="ECO:0000256" key="9">
    <source>
        <dbReference type="ARBA" id="ARBA00022837"/>
    </source>
</evidence>
<reference evidence="21" key="1">
    <citation type="journal article" date="2023" name="Nat. Commun.">
        <title>Diploid and tetraploid genomes of Acorus and the evolution of monocots.</title>
        <authorList>
            <person name="Ma L."/>
            <person name="Liu K.W."/>
            <person name="Li Z."/>
            <person name="Hsiao Y.Y."/>
            <person name="Qi Y."/>
            <person name="Fu T."/>
            <person name="Tang G.D."/>
            <person name="Zhang D."/>
            <person name="Sun W.H."/>
            <person name="Liu D.K."/>
            <person name="Li Y."/>
            <person name="Chen G.Z."/>
            <person name="Liu X.D."/>
            <person name="Liao X.Y."/>
            <person name="Jiang Y.T."/>
            <person name="Yu X."/>
            <person name="Hao Y."/>
            <person name="Huang J."/>
            <person name="Zhao X.W."/>
            <person name="Ke S."/>
            <person name="Chen Y.Y."/>
            <person name="Wu W.L."/>
            <person name="Hsu J.L."/>
            <person name="Lin Y.F."/>
            <person name="Huang M.D."/>
            <person name="Li C.Y."/>
            <person name="Huang L."/>
            <person name="Wang Z.W."/>
            <person name="Zhao X."/>
            <person name="Zhong W.Y."/>
            <person name="Peng D.H."/>
            <person name="Ahmad S."/>
            <person name="Lan S."/>
            <person name="Zhang J.S."/>
            <person name="Tsai W.C."/>
            <person name="Van de Peer Y."/>
            <person name="Liu Z.J."/>
        </authorList>
    </citation>
    <scope>NUCLEOTIDE SEQUENCE</scope>
    <source>
        <strain evidence="21">SCP</strain>
    </source>
</reference>
<comment type="cofactor">
    <cofactor evidence="15">
        <name>Ca(2+)</name>
        <dbReference type="ChEBI" id="CHEBI:29108"/>
    </cofactor>
    <text evidence="15">Binds 2 calcium ions per subunit.</text>
</comment>
<keyword evidence="12" id="KW-0325">Glycoprotein</keyword>
<feature type="binding site" evidence="15">
    <location>
        <position position="101"/>
    </location>
    <ligand>
        <name>Ca(2+)</name>
        <dbReference type="ChEBI" id="CHEBI:29108"/>
        <label>1</label>
    </ligand>
</feature>
<keyword evidence="17" id="KW-1015">Disulfide bond</keyword>
<evidence type="ECO:0000256" key="17">
    <source>
        <dbReference type="PIRSR" id="PIRSR600823-5"/>
    </source>
</evidence>
<protein>
    <submittedName>
        <fullName evidence="21">Peroxidase 5</fullName>
    </submittedName>
</protein>
<dbReference type="Proteomes" id="UP001179952">
    <property type="component" value="Unassembled WGS sequence"/>
</dbReference>
<evidence type="ECO:0000256" key="5">
    <source>
        <dbReference type="ARBA" id="ARBA00022559"/>
    </source>
</evidence>
<feature type="domain" description="Plant heme peroxidase family profile" evidence="20">
    <location>
        <begin position="52"/>
        <end position="128"/>
    </location>
</feature>
<organism evidence="21 22">
    <name type="scientific">Acorus gramineus</name>
    <name type="common">Dwarf sweet flag</name>
    <dbReference type="NCBI Taxonomy" id="55184"/>
    <lineage>
        <taxon>Eukaryota</taxon>
        <taxon>Viridiplantae</taxon>
        <taxon>Streptophyta</taxon>
        <taxon>Embryophyta</taxon>
        <taxon>Tracheophyta</taxon>
        <taxon>Spermatophyta</taxon>
        <taxon>Magnoliopsida</taxon>
        <taxon>Liliopsida</taxon>
        <taxon>Acoraceae</taxon>
        <taxon>Acorus</taxon>
    </lineage>
</organism>
<dbReference type="EMBL" id="JAUJYN010000002">
    <property type="protein sequence ID" value="KAK1277354.1"/>
    <property type="molecule type" value="Genomic_DNA"/>
</dbReference>
<keyword evidence="4" id="KW-0964">Secreted</keyword>
<evidence type="ECO:0000256" key="14">
    <source>
        <dbReference type="PIRSR" id="PIRSR600823-1"/>
    </source>
</evidence>
<dbReference type="InterPro" id="IPR002016">
    <property type="entry name" value="Haem_peroxidase"/>
</dbReference>
<dbReference type="GO" id="GO:0006979">
    <property type="term" value="P:response to oxidative stress"/>
    <property type="evidence" value="ECO:0007669"/>
    <property type="project" value="InterPro"/>
</dbReference>
<dbReference type="InterPro" id="IPR010255">
    <property type="entry name" value="Haem_peroxidase_sf"/>
</dbReference>
<evidence type="ECO:0000256" key="11">
    <source>
        <dbReference type="ARBA" id="ARBA00023004"/>
    </source>
</evidence>
<comment type="caution">
    <text evidence="21">The sequence shown here is derived from an EMBL/GenBank/DDBJ whole genome shotgun (WGS) entry which is preliminary data.</text>
</comment>
<dbReference type="PROSITE" id="PS00436">
    <property type="entry name" value="PEROXIDASE_2"/>
    <property type="match status" value="1"/>
</dbReference>
<gene>
    <name evidence="21" type="ORF">QJS04_geneDACA007038</name>
</gene>
<dbReference type="GO" id="GO:0046872">
    <property type="term" value="F:metal ion binding"/>
    <property type="evidence" value="ECO:0007669"/>
    <property type="project" value="UniProtKB-KW"/>
</dbReference>
<comment type="catalytic activity">
    <reaction evidence="1">
        <text>2 a phenolic donor + H2O2 = 2 a phenolic radical donor + 2 H2O</text>
        <dbReference type="Rhea" id="RHEA:56136"/>
        <dbReference type="ChEBI" id="CHEBI:15377"/>
        <dbReference type="ChEBI" id="CHEBI:16240"/>
        <dbReference type="ChEBI" id="CHEBI:139520"/>
        <dbReference type="ChEBI" id="CHEBI:139521"/>
        <dbReference type="EC" id="1.11.1.7"/>
    </reaction>
</comment>